<dbReference type="EMBL" id="GBXM01102149">
    <property type="protein sequence ID" value="JAH06428.1"/>
    <property type="molecule type" value="Transcribed_RNA"/>
</dbReference>
<reference evidence="1" key="2">
    <citation type="journal article" date="2015" name="Fish Shellfish Immunol.">
        <title>Early steps in the European eel (Anguilla anguilla)-Vibrio vulnificus interaction in the gills: Role of the RtxA13 toxin.</title>
        <authorList>
            <person name="Callol A."/>
            <person name="Pajuelo D."/>
            <person name="Ebbesson L."/>
            <person name="Teles M."/>
            <person name="MacKenzie S."/>
            <person name="Amaro C."/>
        </authorList>
    </citation>
    <scope>NUCLEOTIDE SEQUENCE</scope>
</reference>
<organism evidence="1">
    <name type="scientific">Anguilla anguilla</name>
    <name type="common">European freshwater eel</name>
    <name type="synonym">Muraena anguilla</name>
    <dbReference type="NCBI Taxonomy" id="7936"/>
    <lineage>
        <taxon>Eukaryota</taxon>
        <taxon>Metazoa</taxon>
        <taxon>Chordata</taxon>
        <taxon>Craniata</taxon>
        <taxon>Vertebrata</taxon>
        <taxon>Euteleostomi</taxon>
        <taxon>Actinopterygii</taxon>
        <taxon>Neopterygii</taxon>
        <taxon>Teleostei</taxon>
        <taxon>Anguilliformes</taxon>
        <taxon>Anguillidae</taxon>
        <taxon>Anguilla</taxon>
    </lineage>
</organism>
<sequence>MCSSVWLYMAGCKWFSHLAGWLTVGYQLTKCTKQYRHDMRGAK</sequence>
<reference evidence="1" key="1">
    <citation type="submission" date="2014-11" db="EMBL/GenBank/DDBJ databases">
        <authorList>
            <person name="Amaro Gonzalez C."/>
        </authorList>
    </citation>
    <scope>NUCLEOTIDE SEQUENCE</scope>
</reference>
<protein>
    <submittedName>
        <fullName evidence="1">Uncharacterized protein</fullName>
    </submittedName>
</protein>
<proteinExistence type="predicted"/>
<evidence type="ECO:0000313" key="1">
    <source>
        <dbReference type="EMBL" id="JAH06428.1"/>
    </source>
</evidence>
<dbReference type="AlphaFoldDB" id="A0A0E9PRF5"/>
<accession>A0A0E9PRF5</accession>
<name>A0A0E9PRF5_ANGAN</name>